<dbReference type="Pfam" id="PF19451">
    <property type="entry name" value="DUF5989"/>
    <property type="match status" value="1"/>
</dbReference>
<protein>
    <submittedName>
        <fullName evidence="3">Uncharacterized protein</fullName>
    </submittedName>
</protein>
<feature type="compositionally biased region" description="Basic and acidic residues" evidence="1">
    <location>
        <begin position="1"/>
        <end position="10"/>
    </location>
</feature>
<gene>
    <name evidence="3" type="ORF">Enr13x_62780</name>
</gene>
<evidence type="ECO:0000256" key="2">
    <source>
        <dbReference type="SAM" id="Phobius"/>
    </source>
</evidence>
<evidence type="ECO:0000313" key="3">
    <source>
        <dbReference type="EMBL" id="QDV46369.1"/>
    </source>
</evidence>
<organism evidence="3 4">
    <name type="scientific">Stieleria neptunia</name>
    <dbReference type="NCBI Taxonomy" id="2527979"/>
    <lineage>
        <taxon>Bacteria</taxon>
        <taxon>Pseudomonadati</taxon>
        <taxon>Planctomycetota</taxon>
        <taxon>Planctomycetia</taxon>
        <taxon>Pirellulales</taxon>
        <taxon>Pirellulaceae</taxon>
        <taxon>Stieleria</taxon>
    </lineage>
</organism>
<reference evidence="3 4" key="1">
    <citation type="submission" date="2019-03" db="EMBL/GenBank/DDBJ databases">
        <title>Deep-cultivation of Planctomycetes and their phenomic and genomic characterization uncovers novel biology.</title>
        <authorList>
            <person name="Wiegand S."/>
            <person name="Jogler M."/>
            <person name="Boedeker C."/>
            <person name="Pinto D."/>
            <person name="Vollmers J."/>
            <person name="Rivas-Marin E."/>
            <person name="Kohn T."/>
            <person name="Peeters S.H."/>
            <person name="Heuer A."/>
            <person name="Rast P."/>
            <person name="Oberbeckmann S."/>
            <person name="Bunk B."/>
            <person name="Jeske O."/>
            <person name="Meyerdierks A."/>
            <person name="Storesund J.E."/>
            <person name="Kallscheuer N."/>
            <person name="Luecker S."/>
            <person name="Lage O.M."/>
            <person name="Pohl T."/>
            <person name="Merkel B.J."/>
            <person name="Hornburger P."/>
            <person name="Mueller R.-W."/>
            <person name="Bruemmer F."/>
            <person name="Labrenz M."/>
            <person name="Spormann A.M."/>
            <person name="Op den Camp H."/>
            <person name="Overmann J."/>
            <person name="Amann R."/>
            <person name="Jetten M.S.M."/>
            <person name="Mascher T."/>
            <person name="Medema M.H."/>
            <person name="Devos D.P."/>
            <person name="Kaster A.-K."/>
            <person name="Ovreas L."/>
            <person name="Rohde M."/>
            <person name="Galperin M.Y."/>
            <person name="Jogler C."/>
        </authorList>
    </citation>
    <scope>NUCLEOTIDE SEQUENCE [LARGE SCALE GENOMIC DNA]</scope>
    <source>
        <strain evidence="3 4">Enr13</strain>
    </source>
</reference>
<dbReference type="EMBL" id="CP037423">
    <property type="protein sequence ID" value="QDV46369.1"/>
    <property type="molecule type" value="Genomic_DNA"/>
</dbReference>
<evidence type="ECO:0000313" key="4">
    <source>
        <dbReference type="Proteomes" id="UP000319004"/>
    </source>
</evidence>
<keyword evidence="2" id="KW-0472">Membrane</keyword>
<dbReference type="RefSeq" id="WP_145390496.1">
    <property type="nucleotide sequence ID" value="NZ_CP037423.1"/>
</dbReference>
<feature type="transmembrane region" description="Helical" evidence="2">
    <location>
        <begin position="49"/>
        <end position="72"/>
    </location>
</feature>
<dbReference type="KEGG" id="snep:Enr13x_62780"/>
<keyword evidence="2" id="KW-1133">Transmembrane helix</keyword>
<sequence length="75" mass="8557">MTTPDKPSEKPEDEVTESFDSMADGADPGIFREFVWFVKYNKKWWLTPILVVLLLLVVLAFVTSSPAAPFIYTLF</sequence>
<proteinExistence type="predicted"/>
<keyword evidence="4" id="KW-1185">Reference proteome</keyword>
<dbReference type="OrthoDB" id="291192at2"/>
<feature type="region of interest" description="Disordered" evidence="1">
    <location>
        <begin position="1"/>
        <end position="26"/>
    </location>
</feature>
<keyword evidence="2" id="KW-0812">Transmembrane</keyword>
<dbReference type="AlphaFoldDB" id="A0A518HZU4"/>
<dbReference type="Proteomes" id="UP000319004">
    <property type="component" value="Chromosome"/>
</dbReference>
<dbReference type="InterPro" id="IPR046031">
    <property type="entry name" value="DUF5989"/>
</dbReference>
<name>A0A518HZU4_9BACT</name>
<evidence type="ECO:0000256" key="1">
    <source>
        <dbReference type="SAM" id="MobiDB-lite"/>
    </source>
</evidence>
<accession>A0A518HZU4</accession>